<dbReference type="EMBL" id="WIWV01000068">
    <property type="protein sequence ID" value="KAF7715070.1"/>
    <property type="molecule type" value="Genomic_DNA"/>
</dbReference>
<dbReference type="CDD" id="cd02231">
    <property type="entry name" value="cupin_BLL6423-like"/>
    <property type="match status" value="1"/>
</dbReference>
<evidence type="ECO:0000313" key="3">
    <source>
        <dbReference type="Proteomes" id="UP000631181"/>
    </source>
</evidence>
<evidence type="ECO:0000259" key="1">
    <source>
        <dbReference type="Pfam" id="PF07883"/>
    </source>
</evidence>
<accession>A0A8J8W4D1</accession>
<sequence length="195" mass="21129">MVEIKHPKTIRPLSRFITTHNDDGKAVFSNTLPETLPVQQIPDGAQFSLAYTTQQFPAKLDNDADIAEYSSHLSSPPGLSISSGTVCRIVDIQPGATSPMHRTVSLDYGVVLEGEIELVLDSGETRLLKRGDVAIQRGTNHAWRNVTPDVVDSETGKAIPQWGRMLYVLSPMVPLEVGGQKLGEEIHGMGVPSSS</sequence>
<protein>
    <recommendedName>
        <fullName evidence="1">Cupin type-2 domain-containing protein</fullName>
    </recommendedName>
</protein>
<reference evidence="2" key="1">
    <citation type="journal article" date="2020" name="Front. Microbiol.">
        <title>Gene regulatory networks of Penicillium echinulatum 2HH and Penicillium oxalicum 114-2 inferred by a computational biology approach.</title>
        <authorList>
            <person name="Lenz A.R."/>
            <person name="Galan-Vasquez E."/>
            <person name="Balbinot E."/>
            <person name="De Abreu F.P."/>
            <person name="De Oliveira N.S."/>
            <person name="Da Rosa L.O."/>
            <person name="De Avila E Silva S."/>
            <person name="Camassola M."/>
            <person name="Dillon A.J.P."/>
            <person name="Perez-Rueda E."/>
        </authorList>
    </citation>
    <scope>NUCLEOTIDE SEQUENCE</scope>
    <source>
        <strain evidence="2">S1M29</strain>
    </source>
</reference>
<dbReference type="InterPro" id="IPR047142">
    <property type="entry name" value="OryJ/VirC-like"/>
</dbReference>
<dbReference type="InterPro" id="IPR014710">
    <property type="entry name" value="RmlC-like_jellyroll"/>
</dbReference>
<evidence type="ECO:0000313" key="2">
    <source>
        <dbReference type="EMBL" id="KAF7715070.1"/>
    </source>
</evidence>
<dbReference type="InterPro" id="IPR011051">
    <property type="entry name" value="RmlC_Cupin_sf"/>
</dbReference>
<dbReference type="SUPFAM" id="SSF51182">
    <property type="entry name" value="RmlC-like cupins"/>
    <property type="match status" value="1"/>
</dbReference>
<comment type="caution">
    <text evidence="2">The sequence shown here is derived from an EMBL/GenBank/DDBJ whole genome shotgun (WGS) entry which is preliminary data.</text>
</comment>
<dbReference type="InterPro" id="IPR013096">
    <property type="entry name" value="Cupin_2"/>
</dbReference>
<gene>
    <name evidence="2" type="ORF">PECM_007429</name>
</gene>
<dbReference type="PANTHER" id="PTHR36156">
    <property type="entry name" value="SLR2101 PROTEIN"/>
    <property type="match status" value="1"/>
</dbReference>
<dbReference type="OrthoDB" id="5840532at2759"/>
<proteinExistence type="predicted"/>
<organism evidence="2 3">
    <name type="scientific">Penicillium ucsense</name>
    <dbReference type="NCBI Taxonomy" id="2839758"/>
    <lineage>
        <taxon>Eukaryota</taxon>
        <taxon>Fungi</taxon>
        <taxon>Dikarya</taxon>
        <taxon>Ascomycota</taxon>
        <taxon>Pezizomycotina</taxon>
        <taxon>Eurotiomycetes</taxon>
        <taxon>Eurotiomycetidae</taxon>
        <taxon>Eurotiales</taxon>
        <taxon>Aspergillaceae</taxon>
        <taxon>Penicillium</taxon>
    </lineage>
</organism>
<feature type="domain" description="Cupin type-2" evidence="1">
    <location>
        <begin position="89"/>
        <end position="148"/>
    </location>
</feature>
<dbReference type="Proteomes" id="UP000631181">
    <property type="component" value="Unassembled WGS sequence"/>
</dbReference>
<dbReference type="AlphaFoldDB" id="A0A8J8W4D1"/>
<dbReference type="PANTHER" id="PTHR36156:SF3">
    <property type="entry name" value="CUPIN 2 CONSERVED BARREL DOMAIN-CONTAINING PROTEIN"/>
    <property type="match status" value="1"/>
</dbReference>
<keyword evidence="3" id="KW-1185">Reference proteome</keyword>
<dbReference type="Gene3D" id="2.60.120.10">
    <property type="entry name" value="Jelly Rolls"/>
    <property type="match status" value="1"/>
</dbReference>
<dbReference type="Pfam" id="PF07883">
    <property type="entry name" value="Cupin_2"/>
    <property type="match status" value="1"/>
</dbReference>
<name>A0A8J8W4D1_9EURO</name>